<name>A0A1M4WJU9_9CLOT</name>
<dbReference type="Pfam" id="PF00528">
    <property type="entry name" value="BPD_transp_1"/>
    <property type="match status" value="1"/>
</dbReference>
<evidence type="ECO:0000313" key="10">
    <source>
        <dbReference type="Proteomes" id="UP000184245"/>
    </source>
</evidence>
<keyword evidence="10" id="KW-1185">Reference proteome</keyword>
<dbReference type="STRING" id="1122155.SAMN02745158_01650"/>
<dbReference type="CDD" id="cd06261">
    <property type="entry name" value="TM_PBP2"/>
    <property type="match status" value="1"/>
</dbReference>
<feature type="transmembrane region" description="Helical" evidence="7">
    <location>
        <begin position="262"/>
        <end position="284"/>
    </location>
</feature>
<evidence type="ECO:0000259" key="8">
    <source>
        <dbReference type="PROSITE" id="PS50928"/>
    </source>
</evidence>
<dbReference type="OrthoDB" id="42781at2"/>
<feature type="transmembrane region" description="Helical" evidence="7">
    <location>
        <begin position="71"/>
        <end position="93"/>
    </location>
</feature>
<dbReference type="PROSITE" id="PS50928">
    <property type="entry name" value="ABC_TM1"/>
    <property type="match status" value="1"/>
</dbReference>
<keyword evidence="5 7" id="KW-1133">Transmembrane helix</keyword>
<dbReference type="GO" id="GO:0055085">
    <property type="term" value="P:transmembrane transport"/>
    <property type="evidence" value="ECO:0007669"/>
    <property type="project" value="InterPro"/>
</dbReference>
<keyword evidence="4 7" id="KW-0812">Transmembrane</keyword>
<evidence type="ECO:0000256" key="1">
    <source>
        <dbReference type="ARBA" id="ARBA00004651"/>
    </source>
</evidence>
<dbReference type="SUPFAM" id="SSF161098">
    <property type="entry name" value="MetI-like"/>
    <property type="match status" value="1"/>
</dbReference>
<feature type="transmembrane region" description="Helical" evidence="7">
    <location>
        <begin position="218"/>
        <end position="237"/>
    </location>
</feature>
<evidence type="ECO:0000256" key="7">
    <source>
        <dbReference type="RuleBase" id="RU363032"/>
    </source>
</evidence>
<dbReference type="InterPro" id="IPR000515">
    <property type="entry name" value="MetI-like"/>
</dbReference>
<protein>
    <submittedName>
        <fullName evidence="9">N-acetylglucosamine transport system permease protein</fullName>
    </submittedName>
</protein>
<dbReference type="Gene3D" id="1.10.3720.10">
    <property type="entry name" value="MetI-like"/>
    <property type="match status" value="1"/>
</dbReference>
<evidence type="ECO:0000256" key="2">
    <source>
        <dbReference type="ARBA" id="ARBA00022448"/>
    </source>
</evidence>
<reference evidence="9 10" key="1">
    <citation type="submission" date="2016-11" db="EMBL/GenBank/DDBJ databases">
        <authorList>
            <person name="Jaros S."/>
            <person name="Januszkiewicz K."/>
            <person name="Wedrychowicz H."/>
        </authorList>
    </citation>
    <scope>NUCLEOTIDE SEQUENCE [LARGE SCALE GENOMIC DNA]</scope>
    <source>
        <strain evidence="9 10">DSM 17459</strain>
    </source>
</reference>
<keyword evidence="2 7" id="KW-0813">Transport</keyword>
<keyword evidence="3" id="KW-1003">Cell membrane</keyword>
<evidence type="ECO:0000313" key="9">
    <source>
        <dbReference type="EMBL" id="SHE81467.1"/>
    </source>
</evidence>
<dbReference type="GO" id="GO:0005886">
    <property type="term" value="C:plasma membrane"/>
    <property type="evidence" value="ECO:0007669"/>
    <property type="project" value="UniProtKB-SubCell"/>
</dbReference>
<dbReference type="PANTHER" id="PTHR30193">
    <property type="entry name" value="ABC TRANSPORTER PERMEASE PROTEIN"/>
    <property type="match status" value="1"/>
</dbReference>
<dbReference type="RefSeq" id="WP_072850738.1">
    <property type="nucleotide sequence ID" value="NZ_FQVI01000006.1"/>
</dbReference>
<organism evidence="9 10">
    <name type="scientific">Lactonifactor longoviformis DSM 17459</name>
    <dbReference type="NCBI Taxonomy" id="1122155"/>
    <lineage>
        <taxon>Bacteria</taxon>
        <taxon>Bacillati</taxon>
        <taxon>Bacillota</taxon>
        <taxon>Clostridia</taxon>
        <taxon>Eubacteriales</taxon>
        <taxon>Clostridiaceae</taxon>
        <taxon>Lactonifactor</taxon>
    </lineage>
</organism>
<feature type="domain" description="ABC transmembrane type-1" evidence="8">
    <location>
        <begin position="67"/>
        <end position="283"/>
    </location>
</feature>
<accession>A0A1M4WJU9</accession>
<dbReference type="InterPro" id="IPR051393">
    <property type="entry name" value="ABC_transporter_permease"/>
</dbReference>
<comment type="similarity">
    <text evidence="7">Belongs to the binding-protein-dependent transport system permease family.</text>
</comment>
<dbReference type="AlphaFoldDB" id="A0A1M4WJU9"/>
<keyword evidence="6 7" id="KW-0472">Membrane</keyword>
<dbReference type="InterPro" id="IPR035906">
    <property type="entry name" value="MetI-like_sf"/>
</dbReference>
<dbReference type="EMBL" id="FQVI01000006">
    <property type="protein sequence ID" value="SHE81467.1"/>
    <property type="molecule type" value="Genomic_DNA"/>
</dbReference>
<gene>
    <name evidence="9" type="ORF">SAMN02745158_01650</name>
</gene>
<evidence type="ECO:0000256" key="3">
    <source>
        <dbReference type="ARBA" id="ARBA00022475"/>
    </source>
</evidence>
<evidence type="ECO:0000256" key="5">
    <source>
        <dbReference type="ARBA" id="ARBA00022989"/>
    </source>
</evidence>
<evidence type="ECO:0000256" key="4">
    <source>
        <dbReference type="ARBA" id="ARBA00022692"/>
    </source>
</evidence>
<evidence type="ECO:0000256" key="6">
    <source>
        <dbReference type="ARBA" id="ARBA00023136"/>
    </source>
</evidence>
<dbReference type="PANTHER" id="PTHR30193:SF41">
    <property type="entry name" value="DIACETYLCHITOBIOSE UPTAKE SYSTEM PERMEASE PROTEIN NGCF"/>
    <property type="match status" value="1"/>
</dbReference>
<feature type="transmembrane region" description="Helical" evidence="7">
    <location>
        <begin position="105"/>
        <end position="125"/>
    </location>
</feature>
<feature type="transmembrane region" description="Helical" evidence="7">
    <location>
        <begin position="155"/>
        <end position="181"/>
    </location>
</feature>
<proteinExistence type="inferred from homology"/>
<comment type="subcellular location">
    <subcellularLocation>
        <location evidence="1 7">Cell membrane</location>
        <topology evidence="1 7">Multi-pass membrane protein</topology>
    </subcellularLocation>
</comment>
<dbReference type="Proteomes" id="UP000184245">
    <property type="component" value="Unassembled WGS sequence"/>
</dbReference>
<sequence length="294" mass="33293">MVGKKKSFLITYLVPTLLLYGVFCLYPCVKSLFLSLCSWSGFSDNIKFVGLANFKRLIEDPIVWKALGNNVFILIFCTIFTFSIALAFAVMVTRKKSKYHQGLRIIYFIPYVMSIAVVSVLWMFIYNPSFGLVNGFLGKIGLSKLQHVWLGETDVIMGALTVPLVWINIGFYMIMFIAAILNIPDDRYEAASIDGASAWQQFVHITIPGIWQEIRTSLVFFCVTAFNYSFELVYVMTKGGPNRASELLTTYLYENAFTYSDYGYASTIGVLLFGILFLIIFAIMRLTKAGCRDE</sequence>